<dbReference type="InterPro" id="IPR016181">
    <property type="entry name" value="Acyl_CoA_acyltransferase"/>
</dbReference>
<dbReference type="AlphaFoldDB" id="A0A238L9X5"/>
<dbReference type="InterPro" id="IPR000182">
    <property type="entry name" value="GNAT_dom"/>
</dbReference>
<name>A0A238L9X5_9RHOB</name>
<dbReference type="Gene3D" id="3.40.630.30">
    <property type="match status" value="1"/>
</dbReference>
<evidence type="ECO:0000259" key="1">
    <source>
        <dbReference type="PROSITE" id="PS51186"/>
    </source>
</evidence>
<dbReference type="PANTHER" id="PTHR43792">
    <property type="entry name" value="GNAT FAMILY, PUTATIVE (AFU_ORTHOLOGUE AFUA_3G00765)-RELATED-RELATED"/>
    <property type="match status" value="1"/>
</dbReference>
<organism evidence="2 3">
    <name type="scientific">Flavimaricola marinus</name>
    <dbReference type="NCBI Taxonomy" id="1819565"/>
    <lineage>
        <taxon>Bacteria</taxon>
        <taxon>Pseudomonadati</taxon>
        <taxon>Pseudomonadota</taxon>
        <taxon>Alphaproteobacteria</taxon>
        <taxon>Rhodobacterales</taxon>
        <taxon>Paracoccaceae</taxon>
        <taxon>Flavimaricola</taxon>
    </lineage>
</organism>
<evidence type="ECO:0000313" key="3">
    <source>
        <dbReference type="Proteomes" id="UP000201613"/>
    </source>
</evidence>
<dbReference type="RefSeq" id="WP_093990423.1">
    <property type="nucleotide sequence ID" value="NZ_FXZK01000001.1"/>
</dbReference>
<dbReference type="Pfam" id="PF13302">
    <property type="entry name" value="Acetyltransf_3"/>
    <property type="match status" value="1"/>
</dbReference>
<evidence type="ECO:0000313" key="2">
    <source>
        <dbReference type="EMBL" id="SMY06224.1"/>
    </source>
</evidence>
<dbReference type="InterPro" id="IPR051531">
    <property type="entry name" value="N-acetyltransferase"/>
</dbReference>
<proteinExistence type="predicted"/>
<keyword evidence="3" id="KW-1185">Reference proteome</keyword>
<feature type="domain" description="N-acetyltransferase" evidence="1">
    <location>
        <begin position="32"/>
        <end position="186"/>
    </location>
</feature>
<dbReference type="SUPFAM" id="SSF55729">
    <property type="entry name" value="Acyl-CoA N-acyltransferases (Nat)"/>
    <property type="match status" value="1"/>
</dbReference>
<reference evidence="2 3" key="1">
    <citation type="submission" date="2017-05" db="EMBL/GenBank/DDBJ databases">
        <authorList>
            <person name="Song R."/>
            <person name="Chenine A.L."/>
            <person name="Ruprecht R.M."/>
        </authorList>
    </citation>
    <scope>NUCLEOTIDE SEQUENCE [LARGE SCALE GENOMIC DNA]</scope>
    <source>
        <strain evidence="2 3">CECT 8899</strain>
    </source>
</reference>
<sequence>MTRPWETPMTGALAERARAALALFPVIETERLRLRPAEIDDFGTYADIYSSPRWDHGEPFDDEDIWLDFCQLVAGWLLRGIGLMAVTDQGDDALLGFVLINHEYGDPEIELGWMLTAQAEGKGIATEAATAIRRHGEQLGLTSLVSYIGPTNTRSARVAMRMGAQRDASAEADYPGEIHVYRHPAPKVSA</sequence>
<dbReference type="OrthoDB" id="6293260at2"/>
<protein>
    <recommendedName>
        <fullName evidence="1">N-acetyltransferase domain-containing protein</fullName>
    </recommendedName>
</protein>
<dbReference type="PANTHER" id="PTHR43792:SF1">
    <property type="entry name" value="N-ACETYLTRANSFERASE DOMAIN-CONTAINING PROTEIN"/>
    <property type="match status" value="1"/>
</dbReference>
<dbReference type="PROSITE" id="PS51186">
    <property type="entry name" value="GNAT"/>
    <property type="match status" value="1"/>
</dbReference>
<dbReference type="EMBL" id="FXZK01000001">
    <property type="protein sequence ID" value="SMY06224.1"/>
    <property type="molecule type" value="Genomic_DNA"/>
</dbReference>
<accession>A0A238L9X5</accession>
<dbReference type="Proteomes" id="UP000201613">
    <property type="component" value="Unassembled WGS sequence"/>
</dbReference>
<dbReference type="GO" id="GO:0016747">
    <property type="term" value="F:acyltransferase activity, transferring groups other than amino-acyl groups"/>
    <property type="evidence" value="ECO:0007669"/>
    <property type="project" value="InterPro"/>
</dbReference>
<gene>
    <name evidence="2" type="ORF">LOM8899_00347</name>
</gene>